<dbReference type="SFLD" id="SFLDS00029">
    <property type="entry name" value="Radical_SAM"/>
    <property type="match status" value="1"/>
</dbReference>
<sequence>MPDSGSLLVSELFYSIQGESTRAGLPCAFVRLCVCNLRCSYCDSRYTWEEEGRVMSIEQVCTWLEDFPGALVEITGGEPLLQEAVYPLLQKLIAGGQEALLETGGSLSIERVPVEVGIILDIKSPDSGMMDRNHWPNIALLEQRQKAGSRDEIKFVLCSPADVAWAVDIVRQYKLTELVPVLFSPVIDRLSPAILADLILQEQLPIKLQLQLHTRIWPDAHRGV</sequence>
<dbReference type="GO" id="GO:0000287">
    <property type="term" value="F:magnesium ion binding"/>
    <property type="evidence" value="ECO:0007669"/>
    <property type="project" value="UniProtKB-UniRule"/>
</dbReference>
<comment type="cofactor">
    <cofactor evidence="8">
        <name>Mg(2+)</name>
        <dbReference type="ChEBI" id="CHEBI:18420"/>
    </cofactor>
</comment>
<feature type="binding site" evidence="8">
    <location>
        <position position="75"/>
    </location>
    <ligand>
        <name>substrate</name>
    </ligand>
</feature>
<dbReference type="GO" id="GO:1904047">
    <property type="term" value="F:S-adenosyl-L-methionine binding"/>
    <property type="evidence" value="ECO:0007669"/>
    <property type="project" value="UniProtKB-UniRule"/>
</dbReference>
<feature type="binding site" evidence="8">
    <location>
        <position position="39"/>
    </location>
    <ligand>
        <name>[4Fe-4S] cluster</name>
        <dbReference type="ChEBI" id="CHEBI:49883"/>
        <note>4Fe-4S-S-AdoMet</note>
    </ligand>
</feature>
<feature type="binding site" evidence="8">
    <location>
        <position position="77"/>
    </location>
    <ligand>
        <name>S-adenosyl-L-methionine</name>
        <dbReference type="ChEBI" id="CHEBI:59789"/>
    </ligand>
</feature>
<comment type="similarity">
    <text evidence="8">Belongs to the radical SAM superfamily. 7-carboxy-7-deazaguanine synthase family.</text>
</comment>
<keyword evidence="8" id="KW-0671">Queuosine biosynthesis</keyword>
<dbReference type="PIRSF" id="PIRSF000370">
    <property type="entry name" value="QueE"/>
    <property type="match status" value="1"/>
</dbReference>
<keyword evidence="1 8" id="KW-0004">4Fe-4S</keyword>
<feature type="binding site" evidence="8">
    <location>
        <begin position="16"/>
        <end position="18"/>
    </location>
    <ligand>
        <name>substrate</name>
    </ligand>
</feature>
<keyword evidence="11" id="KW-1185">Reference proteome</keyword>
<evidence type="ECO:0000256" key="1">
    <source>
        <dbReference type="ARBA" id="ARBA00022485"/>
    </source>
</evidence>
<keyword evidence="7 8" id="KW-0456">Lyase</keyword>
<proteinExistence type="inferred from homology"/>
<dbReference type="GO" id="GO:0016840">
    <property type="term" value="F:carbon-nitrogen lyase activity"/>
    <property type="evidence" value="ECO:0007669"/>
    <property type="project" value="UniProtKB-UniRule"/>
</dbReference>
<dbReference type="UniPathway" id="UPA00391"/>
<comment type="cofactor">
    <cofactor evidence="8">
        <name>[4Fe-4S] cluster</name>
        <dbReference type="ChEBI" id="CHEBI:49883"/>
    </cofactor>
    <text evidence="8">Binds 1 [4Fe-4S] cluster. The cluster is coordinated with 3 cysteines and an exchangeable S-adenosyl-L-methionine.</text>
</comment>
<comment type="function">
    <text evidence="8">Catalyzes the complex heterocyclic radical-mediated conversion of 6-carboxy-5,6,7,8-tetrahydropterin (CPH4) to 7-carboxy-7-deazaguanine (CDG), a step common to the biosynthetic pathways of all 7-deazapurine-containing compounds.</text>
</comment>
<evidence type="ECO:0000256" key="4">
    <source>
        <dbReference type="ARBA" id="ARBA00022842"/>
    </source>
</evidence>
<dbReference type="InterPro" id="IPR013785">
    <property type="entry name" value="Aldolase_TIM"/>
</dbReference>
<evidence type="ECO:0000256" key="6">
    <source>
        <dbReference type="ARBA" id="ARBA00023014"/>
    </source>
</evidence>
<evidence type="ECO:0000256" key="8">
    <source>
        <dbReference type="HAMAP-Rule" id="MF_00917"/>
    </source>
</evidence>
<dbReference type="PROSITE" id="PS51918">
    <property type="entry name" value="RADICAL_SAM"/>
    <property type="match status" value="1"/>
</dbReference>
<keyword evidence="5 8" id="KW-0408">Iron</keyword>
<keyword evidence="2 8" id="KW-0949">S-adenosyl-L-methionine</keyword>
<protein>
    <recommendedName>
        <fullName evidence="8">7-carboxy-7-deazaguanine synthase</fullName>
        <shortName evidence="8">CDG synthase</shortName>
        <ecNumber evidence="8">4.3.99.3</ecNumber>
    </recommendedName>
    <alternativeName>
        <fullName evidence="8">Queuosine biosynthesis protein QueE</fullName>
    </alternativeName>
</protein>
<dbReference type="PANTHER" id="PTHR42836">
    <property type="entry name" value="7-CARBOXY-7-DEAZAGUANINE SYNTHASE"/>
    <property type="match status" value="1"/>
</dbReference>
<comment type="subunit">
    <text evidence="8">Homodimer.</text>
</comment>
<dbReference type="AlphaFoldDB" id="A0A3S3R3P6"/>
<dbReference type="GO" id="GO:0008616">
    <property type="term" value="P:tRNA queuosine(34) biosynthetic process"/>
    <property type="evidence" value="ECO:0007669"/>
    <property type="project" value="UniProtKB-UniRule"/>
</dbReference>
<accession>A0A3S3R3P6</accession>
<feature type="binding site" evidence="8">
    <location>
        <position position="35"/>
    </location>
    <ligand>
        <name>[4Fe-4S] cluster</name>
        <dbReference type="ChEBI" id="CHEBI:49883"/>
        <note>4Fe-4S-S-AdoMet</note>
    </ligand>
</feature>
<evidence type="ECO:0000256" key="3">
    <source>
        <dbReference type="ARBA" id="ARBA00022723"/>
    </source>
</evidence>
<evidence type="ECO:0000256" key="5">
    <source>
        <dbReference type="ARBA" id="ARBA00023004"/>
    </source>
</evidence>
<gene>
    <name evidence="8" type="primary">queE</name>
    <name evidence="10" type="ORF">H206_03470</name>
</gene>
<dbReference type="CDD" id="cd01335">
    <property type="entry name" value="Radical_SAM"/>
    <property type="match status" value="1"/>
</dbReference>
<dbReference type="EMBL" id="MTKO01000119">
    <property type="protein sequence ID" value="RWX43509.1"/>
    <property type="molecule type" value="Genomic_DNA"/>
</dbReference>
<evidence type="ECO:0000313" key="10">
    <source>
        <dbReference type="EMBL" id="RWX43509.1"/>
    </source>
</evidence>
<evidence type="ECO:0000259" key="9">
    <source>
        <dbReference type="PROSITE" id="PS51918"/>
    </source>
</evidence>
<dbReference type="InterPro" id="IPR007197">
    <property type="entry name" value="rSAM"/>
</dbReference>
<comment type="caution">
    <text evidence="10">The sequence shown here is derived from an EMBL/GenBank/DDBJ whole genome shotgun (WGS) entry which is preliminary data.</text>
</comment>
<dbReference type="SUPFAM" id="SSF102114">
    <property type="entry name" value="Radical SAM enzymes"/>
    <property type="match status" value="1"/>
</dbReference>
<feature type="binding site" evidence="8">
    <location>
        <position position="31"/>
    </location>
    <ligand>
        <name>substrate</name>
    </ligand>
</feature>
<dbReference type="Pfam" id="PF04055">
    <property type="entry name" value="Radical_SAM"/>
    <property type="match status" value="1"/>
</dbReference>
<feature type="domain" description="Radical SAM core" evidence="9">
    <location>
        <begin position="22"/>
        <end position="219"/>
    </location>
</feature>
<comment type="cofactor">
    <cofactor evidence="8">
        <name>S-adenosyl-L-methionine</name>
        <dbReference type="ChEBI" id="CHEBI:59789"/>
    </cofactor>
    <text evidence="8">Binds 1 S-adenosyl-L-methionine per subunit.</text>
</comment>
<dbReference type="Gene3D" id="3.20.20.70">
    <property type="entry name" value="Aldolase class I"/>
    <property type="match status" value="1"/>
</dbReference>
<dbReference type="Proteomes" id="UP000287853">
    <property type="component" value="Unassembled WGS sequence"/>
</dbReference>
<dbReference type="EC" id="4.3.99.3" evidence="8"/>
<reference evidence="10 11" key="1">
    <citation type="submission" date="2017-01" db="EMBL/GenBank/DDBJ databases">
        <title>The cable genome- insights into the physiology and evolution of filamentous bacteria capable of sulfide oxidation via long distance electron transfer.</title>
        <authorList>
            <person name="Schreiber L."/>
            <person name="Bjerg J.T."/>
            <person name="Boggild A."/>
            <person name="Van De Vossenberg J."/>
            <person name="Meysman F."/>
            <person name="Nielsen L.P."/>
            <person name="Schramm A."/>
            <person name="Kjeldsen K.U."/>
        </authorList>
    </citation>
    <scope>NUCLEOTIDE SEQUENCE [LARGE SCALE GENOMIC DNA]</scope>
    <source>
        <strain evidence="10">MCF</strain>
    </source>
</reference>
<organism evidence="10 11">
    <name type="scientific">Candidatus Electrothrix aarhusensis</name>
    <dbReference type="NCBI Taxonomy" id="1859131"/>
    <lineage>
        <taxon>Bacteria</taxon>
        <taxon>Pseudomonadati</taxon>
        <taxon>Thermodesulfobacteriota</taxon>
        <taxon>Desulfobulbia</taxon>
        <taxon>Desulfobulbales</taxon>
        <taxon>Desulfobulbaceae</taxon>
        <taxon>Candidatus Electrothrix</taxon>
    </lineage>
</organism>
<dbReference type="GO" id="GO:0051539">
    <property type="term" value="F:4 iron, 4 sulfur cluster binding"/>
    <property type="evidence" value="ECO:0007669"/>
    <property type="project" value="UniProtKB-UniRule"/>
</dbReference>
<name>A0A3S3R3P6_9BACT</name>
<feature type="binding site" evidence="8">
    <location>
        <begin position="41"/>
        <end position="43"/>
    </location>
    <ligand>
        <name>S-adenosyl-L-methionine</name>
        <dbReference type="ChEBI" id="CHEBI:59789"/>
    </ligand>
</feature>
<feature type="binding site" evidence="8">
    <location>
        <position position="42"/>
    </location>
    <ligand>
        <name>[4Fe-4S] cluster</name>
        <dbReference type="ChEBI" id="CHEBI:49883"/>
        <note>4Fe-4S-S-AdoMet</note>
    </ligand>
</feature>
<evidence type="ECO:0000256" key="2">
    <source>
        <dbReference type="ARBA" id="ARBA00022691"/>
    </source>
</evidence>
<comment type="caution">
    <text evidence="8">Lacks conserved residue(s) required for the propagation of feature annotation.</text>
</comment>
<evidence type="ECO:0000256" key="7">
    <source>
        <dbReference type="ARBA" id="ARBA00023239"/>
    </source>
</evidence>
<dbReference type="PANTHER" id="PTHR42836:SF1">
    <property type="entry name" value="7-CARBOXY-7-DEAZAGUANINE SYNTHASE"/>
    <property type="match status" value="1"/>
</dbReference>
<keyword evidence="3 8" id="KW-0479">Metal-binding</keyword>
<dbReference type="InterPro" id="IPR058240">
    <property type="entry name" value="rSAM_sf"/>
</dbReference>
<keyword evidence="4 8" id="KW-0460">Magnesium</keyword>
<feature type="binding site" evidence="8">
    <location>
        <position position="44"/>
    </location>
    <ligand>
        <name>Mg(2+)</name>
        <dbReference type="ChEBI" id="CHEBI:18420"/>
    </ligand>
</feature>
<keyword evidence="6 8" id="KW-0411">Iron-sulfur</keyword>
<dbReference type="InterPro" id="IPR024924">
    <property type="entry name" value="7-CO-7-deazaguanine_synth-like"/>
</dbReference>
<comment type="catalytic activity">
    <reaction evidence="8">
        <text>6-carboxy-5,6,7,8-tetrahydropterin + H(+) = 7-carboxy-7-carbaguanine + NH4(+)</text>
        <dbReference type="Rhea" id="RHEA:27974"/>
        <dbReference type="ChEBI" id="CHEBI:15378"/>
        <dbReference type="ChEBI" id="CHEBI:28938"/>
        <dbReference type="ChEBI" id="CHEBI:61032"/>
        <dbReference type="ChEBI" id="CHEBI:61036"/>
        <dbReference type="EC" id="4.3.99.3"/>
    </reaction>
</comment>
<comment type="pathway">
    <text evidence="8">Purine metabolism; 7-cyano-7-deazaguanine biosynthesis.</text>
</comment>
<dbReference type="HAMAP" id="MF_00917">
    <property type="entry name" value="QueE"/>
    <property type="match status" value="1"/>
</dbReference>
<evidence type="ECO:0000313" key="11">
    <source>
        <dbReference type="Proteomes" id="UP000287853"/>
    </source>
</evidence>